<comment type="caution">
    <text evidence="1">The sequence shown here is derived from an EMBL/GenBank/DDBJ whole genome shotgun (WGS) entry which is preliminary data.</text>
</comment>
<dbReference type="EMBL" id="BAIQ01000040">
    <property type="protein sequence ID" value="GAE16664.1"/>
    <property type="molecule type" value="Genomic_DNA"/>
</dbReference>
<evidence type="ECO:0000313" key="2">
    <source>
        <dbReference type="Proteomes" id="UP000018861"/>
    </source>
</evidence>
<sequence length="59" mass="6843">MKFPILLHADLYNHRKLKGLSPMYKSAFFCFRHTESPYFRCFTGFVPSVLKVVLCAGKT</sequence>
<proteinExistence type="predicted"/>
<protein>
    <submittedName>
        <fullName evidence="1">Uncharacterized protein</fullName>
    </submittedName>
</protein>
<dbReference type="Proteomes" id="UP000018861">
    <property type="component" value="Unassembled WGS sequence"/>
</dbReference>
<name>W4PBX5_9BACE</name>
<reference evidence="1 2" key="1">
    <citation type="journal article" date="2014" name="Genome Announc.">
        <title>Draft Genome Sequences of Three Strains of Bacteroides pyogenes Isolated from a Cat and Swine.</title>
        <authorList>
            <person name="Sakamoto M."/>
            <person name="Oshima K."/>
            <person name="Suda W."/>
            <person name="Kitamura K."/>
            <person name="Iida T."/>
            <person name="Hattori M."/>
            <person name="Ohkuma M."/>
        </authorList>
    </citation>
    <scope>NUCLEOTIDE SEQUENCE [LARGE SCALE GENOMIC DNA]</scope>
    <source>
        <strain evidence="1 2">JCM 6292</strain>
    </source>
</reference>
<accession>W4PBX5</accession>
<gene>
    <name evidence="1" type="ORF">JCM6292_3132</name>
</gene>
<organism evidence="1 2">
    <name type="scientific">Bacteroides pyogenes JCM 6292</name>
    <dbReference type="NCBI Taxonomy" id="1235809"/>
    <lineage>
        <taxon>Bacteria</taxon>
        <taxon>Pseudomonadati</taxon>
        <taxon>Bacteroidota</taxon>
        <taxon>Bacteroidia</taxon>
        <taxon>Bacteroidales</taxon>
        <taxon>Bacteroidaceae</taxon>
        <taxon>Bacteroides</taxon>
    </lineage>
</organism>
<dbReference type="AlphaFoldDB" id="W4PBX5"/>
<evidence type="ECO:0000313" key="1">
    <source>
        <dbReference type="EMBL" id="GAE16664.1"/>
    </source>
</evidence>